<accession>A0A5B7GH01</accession>
<reference evidence="1 2" key="1">
    <citation type="submission" date="2019-05" db="EMBL/GenBank/DDBJ databases">
        <title>Another draft genome of Portunus trituberculatus and its Hox gene families provides insights of decapod evolution.</title>
        <authorList>
            <person name="Jeong J.-H."/>
            <person name="Song I."/>
            <person name="Kim S."/>
            <person name="Choi T."/>
            <person name="Kim D."/>
            <person name="Ryu S."/>
            <person name="Kim W."/>
        </authorList>
    </citation>
    <scope>NUCLEOTIDE SEQUENCE [LARGE SCALE GENOMIC DNA]</scope>
    <source>
        <tissue evidence="1">Muscle</tissue>
    </source>
</reference>
<comment type="caution">
    <text evidence="1">The sequence shown here is derived from an EMBL/GenBank/DDBJ whole genome shotgun (WGS) entry which is preliminary data.</text>
</comment>
<gene>
    <name evidence="1" type="ORF">E2C01_053520</name>
</gene>
<proteinExistence type="predicted"/>
<dbReference type="Proteomes" id="UP000324222">
    <property type="component" value="Unassembled WGS sequence"/>
</dbReference>
<dbReference type="AlphaFoldDB" id="A0A5B7GH01"/>
<name>A0A5B7GH01_PORTR</name>
<protein>
    <submittedName>
        <fullName evidence="1">Uncharacterized protein</fullName>
    </submittedName>
</protein>
<evidence type="ECO:0000313" key="2">
    <source>
        <dbReference type="Proteomes" id="UP000324222"/>
    </source>
</evidence>
<keyword evidence="2" id="KW-1185">Reference proteome</keyword>
<organism evidence="1 2">
    <name type="scientific">Portunus trituberculatus</name>
    <name type="common">Swimming crab</name>
    <name type="synonym">Neptunus trituberculatus</name>
    <dbReference type="NCBI Taxonomy" id="210409"/>
    <lineage>
        <taxon>Eukaryota</taxon>
        <taxon>Metazoa</taxon>
        <taxon>Ecdysozoa</taxon>
        <taxon>Arthropoda</taxon>
        <taxon>Crustacea</taxon>
        <taxon>Multicrustacea</taxon>
        <taxon>Malacostraca</taxon>
        <taxon>Eumalacostraca</taxon>
        <taxon>Eucarida</taxon>
        <taxon>Decapoda</taxon>
        <taxon>Pleocyemata</taxon>
        <taxon>Brachyura</taxon>
        <taxon>Eubrachyura</taxon>
        <taxon>Portunoidea</taxon>
        <taxon>Portunidae</taxon>
        <taxon>Portuninae</taxon>
        <taxon>Portunus</taxon>
    </lineage>
</organism>
<dbReference type="EMBL" id="VSRR010016620">
    <property type="protein sequence ID" value="MPC59500.1"/>
    <property type="molecule type" value="Genomic_DNA"/>
</dbReference>
<evidence type="ECO:0000313" key="1">
    <source>
        <dbReference type="EMBL" id="MPC59500.1"/>
    </source>
</evidence>
<sequence length="60" mass="7096">MCKIMNECFKMVFTAEDDFIEPNRTWDYQGLHEIAVHKEDIGSQKSNGARWCIRMGVKRM</sequence>